<gene>
    <name evidence="1" type="ORF">RGCCGE502_19310</name>
</gene>
<dbReference type="Gene3D" id="3.40.50.1010">
    <property type="entry name" value="5'-nuclease"/>
    <property type="match status" value="1"/>
</dbReference>
<proteinExistence type="predicted"/>
<keyword evidence="2" id="KW-1185">Reference proteome</keyword>
<evidence type="ECO:0000313" key="1">
    <source>
        <dbReference type="EMBL" id="EPE96548.1"/>
    </source>
</evidence>
<reference evidence="1 2" key="1">
    <citation type="journal article" date="2012" name="J. Bacteriol.">
        <title>Genome sequence of Rhizobium grahamii CCGE502, a broad-host-range symbiont with low nodulation competitiveness in Phaseolus vulgaris.</title>
        <authorList>
            <person name="Althabegoiti M.J."/>
            <person name="Lozano L."/>
            <person name="Torres-Tejerizo G."/>
            <person name="Ormeno-Orrillo E."/>
            <person name="Rogel M.A."/>
            <person name="Gonzalez V."/>
            <person name="Martinez-Romero E."/>
        </authorList>
    </citation>
    <scope>NUCLEOTIDE SEQUENCE [LARGE SCALE GENOMIC DNA]</scope>
    <source>
        <strain evidence="1 2">CCGE 502</strain>
    </source>
</reference>
<sequence>MAVDTSIWIDHFRYDDADRRKIIEDDRLLCYPFIVGEWLQGVCQNEMPLSRSSHLNAKP</sequence>
<dbReference type="Proteomes" id="UP000014411">
    <property type="component" value="Unassembled WGS sequence"/>
</dbReference>
<dbReference type="eggNOG" id="COG1487">
    <property type="taxonomic scope" value="Bacteria"/>
</dbReference>
<dbReference type="HOGENOM" id="CLU_2957499_0_0_5"/>
<dbReference type="EMBL" id="AEYE02000023">
    <property type="protein sequence ID" value="EPE96548.1"/>
    <property type="molecule type" value="Genomic_DNA"/>
</dbReference>
<protein>
    <submittedName>
        <fullName evidence="1">Nucleic acid-binding protein</fullName>
    </submittedName>
</protein>
<name>S3IBE1_9HYPH</name>
<accession>S3IBE1</accession>
<dbReference type="STRING" id="990285.RGCCGE502_19310"/>
<dbReference type="AlphaFoldDB" id="S3IBE1"/>
<organism evidence="1 2">
    <name type="scientific">Rhizobium grahamii CCGE 502</name>
    <dbReference type="NCBI Taxonomy" id="990285"/>
    <lineage>
        <taxon>Bacteria</taxon>
        <taxon>Pseudomonadati</taxon>
        <taxon>Pseudomonadota</taxon>
        <taxon>Alphaproteobacteria</taxon>
        <taxon>Hyphomicrobiales</taxon>
        <taxon>Rhizobiaceae</taxon>
        <taxon>Rhizobium/Agrobacterium group</taxon>
        <taxon>Rhizobium</taxon>
    </lineage>
</organism>
<evidence type="ECO:0000313" key="2">
    <source>
        <dbReference type="Proteomes" id="UP000014411"/>
    </source>
</evidence>
<comment type="caution">
    <text evidence="1">The sequence shown here is derived from an EMBL/GenBank/DDBJ whole genome shotgun (WGS) entry which is preliminary data.</text>
</comment>